<sequence>MSQPPYGPPPASLAGTADVPPHGTDTPGGPTVFNGTTSHGLWGQRAIRHPWEMPLLWVGISLTALAYAAWWTLIIATLILQLLEGGETVASLWQFVAFLPFFFQLAFTLPLAPLLIWWFRAMTYARLRASAVRMSPTQFPEGYRMVVEAAQQFGLRRVPDAYVQMGNGVINAFASGHGFRRFVIVHSDLFEVGGATRDPEALRFVIGHEVGHLAAGHVSYFRILFTTVIRMIPILGPALSRAQEYTADNFGYSYAPSGAPGVMGVLSGGKYLNAEVNVNELADRAATDPSFFVHWANAVASHPVITWRAHALRDRSRPGAMFIRPAGALFRSPLPPGHVWSSRYPAPRDAMAMLDAADARRPEGAGGQFGRFSGIDYADRPPMRAIQTAAPLLSDRSTYVIPAGPYRDDARWPHTDRSQSPF</sequence>
<evidence type="ECO:0000256" key="2">
    <source>
        <dbReference type="ARBA" id="ARBA00022475"/>
    </source>
</evidence>
<dbReference type="GO" id="GO:0005886">
    <property type="term" value="C:plasma membrane"/>
    <property type="evidence" value="ECO:0007669"/>
    <property type="project" value="UniProtKB-SubCell"/>
</dbReference>
<name>A0A345YSI1_9MICO</name>
<dbReference type="GO" id="GO:0046872">
    <property type="term" value="F:metal ion binding"/>
    <property type="evidence" value="ECO:0007669"/>
    <property type="project" value="UniProtKB-KW"/>
</dbReference>
<evidence type="ECO:0000256" key="13">
    <source>
        <dbReference type="SAM" id="Phobius"/>
    </source>
</evidence>
<evidence type="ECO:0000256" key="7">
    <source>
        <dbReference type="ARBA" id="ARBA00022833"/>
    </source>
</evidence>
<dbReference type="InterPro" id="IPR050083">
    <property type="entry name" value="HtpX_protease"/>
</dbReference>
<dbReference type="GO" id="GO:0006508">
    <property type="term" value="P:proteolysis"/>
    <property type="evidence" value="ECO:0007669"/>
    <property type="project" value="UniProtKB-KW"/>
</dbReference>
<dbReference type="PANTHER" id="PTHR43221">
    <property type="entry name" value="PROTEASE HTPX"/>
    <property type="match status" value="1"/>
</dbReference>
<evidence type="ECO:0000256" key="9">
    <source>
        <dbReference type="ARBA" id="ARBA00023049"/>
    </source>
</evidence>
<dbReference type="KEGG" id="bsau:DWV08_15505"/>
<keyword evidence="2" id="KW-1003">Cell membrane</keyword>
<evidence type="ECO:0000256" key="8">
    <source>
        <dbReference type="ARBA" id="ARBA00022989"/>
    </source>
</evidence>
<proteinExistence type="inferred from homology"/>
<dbReference type="PANTHER" id="PTHR43221:SF1">
    <property type="entry name" value="PROTEASE HTPX"/>
    <property type="match status" value="1"/>
</dbReference>
<organism evidence="16 18">
    <name type="scientific">Brachybacterium saurashtrense</name>
    <dbReference type="NCBI Taxonomy" id="556288"/>
    <lineage>
        <taxon>Bacteria</taxon>
        <taxon>Bacillati</taxon>
        <taxon>Actinomycetota</taxon>
        <taxon>Actinomycetes</taxon>
        <taxon>Micrococcales</taxon>
        <taxon>Dermabacteraceae</taxon>
        <taxon>Brachybacterium</taxon>
    </lineage>
</organism>
<protein>
    <submittedName>
        <fullName evidence="16">Peptidase</fullName>
    </submittedName>
</protein>
<evidence type="ECO:0000313" key="18">
    <source>
        <dbReference type="Proteomes" id="UP000282185"/>
    </source>
</evidence>
<feature type="region of interest" description="Disordered" evidence="12">
    <location>
        <begin position="1"/>
        <end position="30"/>
    </location>
</feature>
<keyword evidence="3 11" id="KW-0645">Protease</keyword>
<dbReference type="EMBL" id="QSWH01000004">
    <property type="protein sequence ID" value="RRR22598.1"/>
    <property type="molecule type" value="Genomic_DNA"/>
</dbReference>
<keyword evidence="9 11" id="KW-0482">Metalloprotease</keyword>
<evidence type="ECO:0000256" key="10">
    <source>
        <dbReference type="ARBA" id="ARBA00023136"/>
    </source>
</evidence>
<feature type="domain" description="Peptidase M48" evidence="14">
    <location>
        <begin position="144"/>
        <end position="220"/>
    </location>
</feature>
<dbReference type="InterPro" id="IPR001915">
    <property type="entry name" value="Peptidase_M48"/>
</dbReference>
<evidence type="ECO:0000259" key="14">
    <source>
        <dbReference type="Pfam" id="PF01435"/>
    </source>
</evidence>
<dbReference type="Pfam" id="PF01435">
    <property type="entry name" value="Peptidase_M48"/>
    <property type="match status" value="2"/>
</dbReference>
<keyword evidence="4 13" id="KW-0812">Transmembrane</keyword>
<evidence type="ECO:0000256" key="6">
    <source>
        <dbReference type="ARBA" id="ARBA00022801"/>
    </source>
</evidence>
<feature type="domain" description="Peptidase M48" evidence="14">
    <location>
        <begin position="225"/>
        <end position="315"/>
    </location>
</feature>
<dbReference type="GO" id="GO:0004222">
    <property type="term" value="F:metalloendopeptidase activity"/>
    <property type="evidence" value="ECO:0007669"/>
    <property type="project" value="InterPro"/>
</dbReference>
<reference evidence="16 18" key="2">
    <citation type="submission" date="2018-08" db="EMBL/GenBank/DDBJ databases">
        <title>Brachybacterium saurashtrense DSM 23186.</title>
        <authorList>
            <person name="Li Y."/>
        </authorList>
    </citation>
    <scope>NUCLEOTIDE SEQUENCE [LARGE SCALE GENOMIC DNA]</scope>
    <source>
        <strain evidence="16 18">DSM 23186</strain>
    </source>
</reference>
<evidence type="ECO:0000256" key="3">
    <source>
        <dbReference type="ARBA" id="ARBA00022670"/>
    </source>
</evidence>
<keyword evidence="6 11" id="KW-0378">Hydrolase</keyword>
<dbReference type="RefSeq" id="WP_115414630.1">
    <property type="nucleotide sequence ID" value="NZ_CP031356.1"/>
</dbReference>
<comment type="similarity">
    <text evidence="11">Belongs to the peptidase M48 family.</text>
</comment>
<keyword evidence="8 13" id="KW-1133">Transmembrane helix</keyword>
<dbReference type="EMBL" id="CP031356">
    <property type="protein sequence ID" value="AXK46883.1"/>
    <property type="molecule type" value="Genomic_DNA"/>
</dbReference>
<comment type="cofactor">
    <cofactor evidence="11">
        <name>Zn(2+)</name>
        <dbReference type="ChEBI" id="CHEBI:29105"/>
    </cofactor>
    <text evidence="11">Binds 1 zinc ion per subunit.</text>
</comment>
<accession>A0A345YSI1</accession>
<feature type="transmembrane region" description="Helical" evidence="13">
    <location>
        <begin position="55"/>
        <end position="80"/>
    </location>
</feature>
<dbReference type="Proteomes" id="UP000282185">
    <property type="component" value="Unassembled WGS sequence"/>
</dbReference>
<evidence type="ECO:0000313" key="17">
    <source>
        <dbReference type="Proteomes" id="UP000254236"/>
    </source>
</evidence>
<gene>
    <name evidence="15" type="ORF">DWV08_15505</name>
    <name evidence="16" type="ORF">DXU92_10125</name>
</gene>
<evidence type="ECO:0000256" key="4">
    <source>
        <dbReference type="ARBA" id="ARBA00022692"/>
    </source>
</evidence>
<evidence type="ECO:0000256" key="5">
    <source>
        <dbReference type="ARBA" id="ARBA00022723"/>
    </source>
</evidence>
<reference evidence="15 17" key="1">
    <citation type="submission" date="2018-07" db="EMBL/GenBank/DDBJ databases">
        <title>Brachybacterium saurashtrense DSM 23186 genome sequence.</title>
        <authorList>
            <person name="Guo L."/>
        </authorList>
    </citation>
    <scope>NUCLEOTIDE SEQUENCE [LARGE SCALE GENOMIC DNA]</scope>
    <source>
        <strain evidence="15 17">DSM 23186</strain>
    </source>
</reference>
<dbReference type="OrthoDB" id="9810445at2"/>
<evidence type="ECO:0000256" key="1">
    <source>
        <dbReference type="ARBA" id="ARBA00004651"/>
    </source>
</evidence>
<dbReference type="Proteomes" id="UP000254236">
    <property type="component" value="Chromosome"/>
</dbReference>
<keyword evidence="10 13" id="KW-0472">Membrane</keyword>
<keyword evidence="5" id="KW-0479">Metal-binding</keyword>
<dbReference type="AlphaFoldDB" id="A0A345YSI1"/>
<evidence type="ECO:0000256" key="11">
    <source>
        <dbReference type="RuleBase" id="RU003983"/>
    </source>
</evidence>
<feature type="compositionally biased region" description="Low complexity" evidence="12">
    <location>
        <begin position="20"/>
        <end position="30"/>
    </location>
</feature>
<evidence type="ECO:0000256" key="12">
    <source>
        <dbReference type="SAM" id="MobiDB-lite"/>
    </source>
</evidence>
<evidence type="ECO:0000313" key="16">
    <source>
        <dbReference type="EMBL" id="RRR22598.1"/>
    </source>
</evidence>
<feature type="transmembrane region" description="Helical" evidence="13">
    <location>
        <begin position="92"/>
        <end position="119"/>
    </location>
</feature>
<comment type="subcellular location">
    <subcellularLocation>
        <location evidence="1">Cell membrane</location>
        <topology evidence="1">Multi-pass membrane protein</topology>
    </subcellularLocation>
</comment>
<keyword evidence="7 11" id="KW-0862">Zinc</keyword>
<dbReference type="CDD" id="cd07325">
    <property type="entry name" value="M48_Ste24p_like"/>
    <property type="match status" value="1"/>
</dbReference>
<keyword evidence="17" id="KW-1185">Reference proteome</keyword>
<feature type="compositionally biased region" description="Pro residues" evidence="12">
    <location>
        <begin position="1"/>
        <end position="11"/>
    </location>
</feature>
<evidence type="ECO:0000313" key="15">
    <source>
        <dbReference type="EMBL" id="AXK46883.1"/>
    </source>
</evidence>
<dbReference type="Gene3D" id="3.30.2010.10">
    <property type="entry name" value="Metalloproteases ('zincins'), catalytic domain"/>
    <property type="match status" value="1"/>
</dbReference>